<comment type="caution">
    <text evidence="2">The sequence shown here is derived from an EMBL/GenBank/DDBJ whole genome shotgun (WGS) entry which is preliminary data.</text>
</comment>
<keyword evidence="1" id="KW-0704">Schiff base</keyword>
<dbReference type="InterPro" id="IPR001585">
    <property type="entry name" value="TAL/FSA"/>
</dbReference>
<organism evidence="2">
    <name type="scientific">Campylobacter jejuni</name>
    <dbReference type="NCBI Taxonomy" id="197"/>
    <lineage>
        <taxon>Bacteria</taxon>
        <taxon>Pseudomonadati</taxon>
        <taxon>Campylobacterota</taxon>
        <taxon>Epsilonproteobacteria</taxon>
        <taxon>Campylobacterales</taxon>
        <taxon>Campylobacteraceae</taxon>
        <taxon>Campylobacter</taxon>
    </lineage>
</organism>
<accession>A0A6C8AEE8</accession>
<reference evidence="2" key="1">
    <citation type="submission" date="2019-11" db="EMBL/GenBank/DDBJ databases">
        <authorList>
            <person name="Ashton P.M."/>
            <person name="Dallman T."/>
            <person name="Nair S."/>
            <person name="De Pinna E."/>
            <person name="Peters T."/>
            <person name="Grant K."/>
        </authorList>
    </citation>
    <scope>NUCLEOTIDE SEQUENCE</scope>
    <source>
        <strain evidence="2">833326</strain>
    </source>
</reference>
<protein>
    <submittedName>
        <fullName evidence="2">Transaldolase</fullName>
    </submittedName>
</protein>
<dbReference type="EMBL" id="AANKJE010000032">
    <property type="protein sequence ID" value="EDP2842193.1"/>
    <property type="molecule type" value="Genomic_DNA"/>
</dbReference>
<proteinExistence type="predicted"/>
<dbReference type="Pfam" id="PF00923">
    <property type="entry name" value="TAL_FSA"/>
    <property type="match status" value="1"/>
</dbReference>
<dbReference type="InterPro" id="IPR013785">
    <property type="entry name" value="Aldolase_TIM"/>
</dbReference>
<dbReference type="InterPro" id="IPR018225">
    <property type="entry name" value="Transaldolase_AS"/>
</dbReference>
<dbReference type="AlphaFoldDB" id="A0A6C8AEE8"/>
<dbReference type="PROSITE" id="PS01054">
    <property type="entry name" value="TRANSALDOLASE_1"/>
    <property type="match status" value="1"/>
</dbReference>
<dbReference type="SUPFAM" id="SSF51569">
    <property type="entry name" value="Aldolase"/>
    <property type="match status" value="1"/>
</dbReference>
<sequence>MKNFSLWCDFIENSFLDNEFLNLLSHGINGATSNPAIFKNAILNSPIYKDKILKLK</sequence>
<evidence type="ECO:0000256" key="1">
    <source>
        <dbReference type="ARBA" id="ARBA00023270"/>
    </source>
</evidence>
<dbReference type="Gene3D" id="3.20.20.70">
    <property type="entry name" value="Aldolase class I"/>
    <property type="match status" value="1"/>
</dbReference>
<gene>
    <name evidence="2" type="ORF">GJS24_08950</name>
</gene>
<dbReference type="GO" id="GO:0005975">
    <property type="term" value="P:carbohydrate metabolic process"/>
    <property type="evidence" value="ECO:0007669"/>
    <property type="project" value="InterPro"/>
</dbReference>
<feature type="non-terminal residue" evidence="2">
    <location>
        <position position="56"/>
    </location>
</feature>
<name>A0A6C8AEE8_CAMJU</name>
<evidence type="ECO:0000313" key="2">
    <source>
        <dbReference type="EMBL" id="EDP2842193.1"/>
    </source>
</evidence>